<feature type="transmembrane region" description="Helical" evidence="6">
    <location>
        <begin position="172"/>
        <end position="193"/>
    </location>
</feature>
<dbReference type="GO" id="GO:0005886">
    <property type="term" value="C:plasma membrane"/>
    <property type="evidence" value="ECO:0007669"/>
    <property type="project" value="UniProtKB-SubCell"/>
</dbReference>
<dbReference type="CDD" id="cd06580">
    <property type="entry name" value="TM_PBP1_transp_TpRbsC_like"/>
    <property type="match status" value="1"/>
</dbReference>
<sequence length="420" mass="44636">MSEIRSNVEKRRFRGVIVITGLSLFSLLYFGFLSPGKAKTTFGFVLNNEWVLIKEWIIASATGSKIFSGISLVASLLAILAYRKRIQVIVPVGVASFGILMSFITWAASGKFIPLTGLLQGALLLAVPLIFGSMSGLICERSGVINIAIEGQLLASAFVSGVVASLTHKTVWGLIAAPIAGAAISFLLATFAIKFSVDQVILGFVLNVLVIGLTDFLYKKLLVPYQNTWNTAPTFNKIELPILSKIPILGPIFFSQSIVVYIMFAIVASITYALFKTKWGLRTRAIGEHPTAADTVGIDVNKLRFKNVMIAGLVAGVGGAYYTVGSVGAFGKEMTAGAGFIALAALIFGKWSPIGAVFAALLFGFADNLQSTLTIIGVSIPSEFMLMVPYIATIIAVTGLVGRVRAPAADGIPYLRGGSH</sequence>
<dbReference type="Pfam" id="PF02653">
    <property type="entry name" value="BPD_transp_2"/>
    <property type="match status" value="1"/>
</dbReference>
<evidence type="ECO:0000256" key="3">
    <source>
        <dbReference type="ARBA" id="ARBA00022692"/>
    </source>
</evidence>
<name>A0A6J6TEW1_9ZZZZ</name>
<comment type="subcellular location">
    <subcellularLocation>
        <location evidence="1">Cell membrane</location>
        <topology evidence="1">Multi-pass membrane protein</topology>
    </subcellularLocation>
</comment>
<keyword evidence="4 6" id="KW-1133">Transmembrane helix</keyword>
<keyword evidence="3 6" id="KW-0812">Transmembrane</keyword>
<keyword evidence="2" id="KW-1003">Cell membrane</keyword>
<feature type="transmembrane region" description="Helical" evidence="6">
    <location>
        <begin position="112"/>
        <end position="131"/>
    </location>
</feature>
<feature type="transmembrane region" description="Helical" evidence="6">
    <location>
        <begin position="308"/>
        <end position="330"/>
    </location>
</feature>
<evidence type="ECO:0000256" key="2">
    <source>
        <dbReference type="ARBA" id="ARBA00022475"/>
    </source>
</evidence>
<feature type="transmembrane region" description="Helical" evidence="6">
    <location>
        <begin position="143"/>
        <end position="166"/>
    </location>
</feature>
<keyword evidence="5 6" id="KW-0472">Membrane</keyword>
<feature type="transmembrane region" description="Helical" evidence="6">
    <location>
        <begin position="336"/>
        <end position="363"/>
    </location>
</feature>
<feature type="transmembrane region" description="Helical" evidence="6">
    <location>
        <begin position="384"/>
        <end position="404"/>
    </location>
</feature>
<protein>
    <submittedName>
        <fullName evidence="7">Unannotated protein</fullName>
    </submittedName>
</protein>
<gene>
    <name evidence="7" type="ORF">UFOPK2844_00125</name>
</gene>
<feature type="transmembrane region" description="Helical" evidence="6">
    <location>
        <begin position="12"/>
        <end position="32"/>
    </location>
</feature>
<organism evidence="7">
    <name type="scientific">freshwater metagenome</name>
    <dbReference type="NCBI Taxonomy" id="449393"/>
    <lineage>
        <taxon>unclassified sequences</taxon>
        <taxon>metagenomes</taxon>
        <taxon>ecological metagenomes</taxon>
    </lineage>
</organism>
<evidence type="ECO:0000256" key="1">
    <source>
        <dbReference type="ARBA" id="ARBA00004651"/>
    </source>
</evidence>
<accession>A0A6J6TEW1</accession>
<proteinExistence type="predicted"/>
<reference evidence="7" key="1">
    <citation type="submission" date="2020-05" db="EMBL/GenBank/DDBJ databases">
        <authorList>
            <person name="Chiriac C."/>
            <person name="Salcher M."/>
            <person name="Ghai R."/>
            <person name="Kavagutti S V."/>
        </authorList>
    </citation>
    <scope>NUCLEOTIDE SEQUENCE</scope>
</reference>
<dbReference type="AlphaFoldDB" id="A0A6J6TEW1"/>
<dbReference type="GO" id="GO:0022857">
    <property type="term" value="F:transmembrane transporter activity"/>
    <property type="evidence" value="ECO:0007669"/>
    <property type="project" value="InterPro"/>
</dbReference>
<evidence type="ECO:0000256" key="6">
    <source>
        <dbReference type="SAM" id="Phobius"/>
    </source>
</evidence>
<feature type="transmembrane region" description="Helical" evidence="6">
    <location>
        <begin position="200"/>
        <end position="218"/>
    </location>
</feature>
<dbReference type="InterPro" id="IPR001851">
    <property type="entry name" value="ABC_transp_permease"/>
</dbReference>
<evidence type="ECO:0000256" key="4">
    <source>
        <dbReference type="ARBA" id="ARBA00022989"/>
    </source>
</evidence>
<dbReference type="EMBL" id="CAEZZG010000001">
    <property type="protein sequence ID" value="CAB4745971.1"/>
    <property type="molecule type" value="Genomic_DNA"/>
</dbReference>
<feature type="transmembrane region" description="Helical" evidence="6">
    <location>
        <begin position="253"/>
        <end position="275"/>
    </location>
</feature>
<dbReference type="PANTHER" id="PTHR43370:SF1">
    <property type="entry name" value="GUANOSINE ABC TRANSPORTER PERMEASE PROTEIN NUPQ"/>
    <property type="match status" value="1"/>
</dbReference>
<feature type="transmembrane region" description="Helical" evidence="6">
    <location>
        <begin position="56"/>
        <end position="81"/>
    </location>
</feature>
<feature type="transmembrane region" description="Helical" evidence="6">
    <location>
        <begin position="88"/>
        <end position="106"/>
    </location>
</feature>
<dbReference type="PANTHER" id="PTHR43370">
    <property type="entry name" value="SUGAR ABC TRANSPORTER INTEGRAL MEMBRANE PROTEIN-RELATED"/>
    <property type="match status" value="1"/>
</dbReference>
<evidence type="ECO:0000256" key="5">
    <source>
        <dbReference type="ARBA" id="ARBA00023136"/>
    </source>
</evidence>
<evidence type="ECO:0000313" key="7">
    <source>
        <dbReference type="EMBL" id="CAB4745971.1"/>
    </source>
</evidence>